<gene>
    <name evidence="1" type="ORF">IXB50_19270</name>
</gene>
<reference evidence="1" key="1">
    <citation type="submission" date="2020-11" db="EMBL/GenBank/DDBJ databases">
        <authorList>
            <person name="Konstantinou D."/>
            <person name="Gkelis S."/>
            <person name="Popin R."/>
            <person name="Fewer D."/>
            <person name="Sivonen K."/>
        </authorList>
    </citation>
    <scope>NUCLEOTIDE SEQUENCE</scope>
    <source>
        <strain evidence="1">TAU-MAC 1115</strain>
    </source>
</reference>
<comment type="caution">
    <text evidence="1">The sequence shown here is derived from an EMBL/GenBank/DDBJ whole genome shotgun (WGS) entry which is preliminary data.</text>
</comment>
<dbReference type="Proteomes" id="UP000717364">
    <property type="component" value="Unassembled WGS sequence"/>
</dbReference>
<name>A0A947DIZ0_9CYAN</name>
<dbReference type="EMBL" id="JADOES010000050">
    <property type="protein sequence ID" value="MBT9317568.1"/>
    <property type="molecule type" value="Genomic_DNA"/>
</dbReference>
<accession>A0A947DIZ0</accession>
<proteinExistence type="predicted"/>
<reference evidence="1" key="2">
    <citation type="journal article" date="2021" name="Mar. Drugs">
        <title>Genome Reduction and Secondary Metabolism of the Marine Sponge-Associated Cyanobacterium Leptothoe.</title>
        <authorList>
            <person name="Konstantinou D."/>
            <person name="Popin R.V."/>
            <person name="Fewer D.P."/>
            <person name="Sivonen K."/>
            <person name="Gkelis S."/>
        </authorList>
    </citation>
    <scope>NUCLEOTIDE SEQUENCE</scope>
    <source>
        <strain evidence="1">TAU-MAC 1115</strain>
    </source>
</reference>
<protein>
    <submittedName>
        <fullName evidence="1">Uncharacterized protein</fullName>
    </submittedName>
</protein>
<evidence type="ECO:0000313" key="2">
    <source>
        <dbReference type="Proteomes" id="UP000717364"/>
    </source>
</evidence>
<sequence>MTDKHPRELGEISEKELLKGEYSFKELDDLAKPEQQILLDHLSYLDLAPGKAALTRLGLKVARLTGSKPLKRLKKP</sequence>
<organism evidence="1 2">
    <name type="scientific">Leptothoe spongobia TAU-MAC 1115</name>
    <dbReference type="NCBI Taxonomy" id="1967444"/>
    <lineage>
        <taxon>Bacteria</taxon>
        <taxon>Bacillati</taxon>
        <taxon>Cyanobacteriota</taxon>
        <taxon>Cyanophyceae</taxon>
        <taxon>Nodosilineales</taxon>
        <taxon>Cymatolegaceae</taxon>
        <taxon>Leptothoe</taxon>
        <taxon>Leptothoe spongobia</taxon>
    </lineage>
</organism>
<dbReference type="AlphaFoldDB" id="A0A947DIZ0"/>
<evidence type="ECO:0000313" key="1">
    <source>
        <dbReference type="EMBL" id="MBT9317568.1"/>
    </source>
</evidence>
<dbReference type="RefSeq" id="WP_215610630.1">
    <property type="nucleotide sequence ID" value="NZ_JADOES010000050.1"/>
</dbReference>
<keyword evidence="2" id="KW-1185">Reference proteome</keyword>